<evidence type="ECO:0000256" key="5">
    <source>
        <dbReference type="ARBA" id="ARBA00022801"/>
    </source>
</evidence>
<evidence type="ECO:0000256" key="6">
    <source>
        <dbReference type="ARBA" id="ARBA00022912"/>
    </source>
</evidence>
<feature type="region of interest" description="Disordered" evidence="7">
    <location>
        <begin position="1"/>
        <end position="37"/>
    </location>
</feature>
<sequence length="343" mass="38970">MAATSSSSSTSTSSRRSSLPSSKPIDFSSDSPPKLILSPDQQRYCSQALKLLKEKLQIPSTIRQEFKQLQDNRMKKLEMMKTCRVALEDINLNKNRYTDVLPFDDDRVVLKSSSKGESDYINASFIKVDSSERVSEFLATQGPLPQTFEDFWEMVIQYRCPVIVMLTQLVDNYKTVKCGDYFQVENGVKEFGKICVSTKWTRTTDSYLVLRCLEVKHKETDEPVQSVIHIQYPKWPDHGVPAETLAVREILKMIYHVPPRLGPIVVHCSAGIGRTGAFCTILNTIQRILDGNMSALDLVSTISLFRSQRIGMVQTMDQFLFCYEAIIDELEDLTSDFDHHSAL</sequence>
<dbReference type="InterPro" id="IPR050348">
    <property type="entry name" value="Protein-Tyr_Phosphatase"/>
</dbReference>
<feature type="domain" description="Tyrosine specific protein phosphatases" evidence="9">
    <location>
        <begin position="248"/>
        <end position="320"/>
    </location>
</feature>
<proteinExistence type="predicted"/>
<keyword evidence="11" id="KW-1185">Reference proteome</keyword>
<evidence type="ECO:0000313" key="10">
    <source>
        <dbReference type="EMBL" id="PIA47274.1"/>
    </source>
</evidence>
<dbReference type="InterPro" id="IPR029021">
    <property type="entry name" value="Prot-tyrosine_phosphatase-like"/>
</dbReference>
<evidence type="ECO:0000313" key="11">
    <source>
        <dbReference type="Proteomes" id="UP000230069"/>
    </source>
</evidence>
<dbReference type="PRINTS" id="PR00700">
    <property type="entry name" value="PRTYPHPHTASE"/>
</dbReference>
<dbReference type="EMBL" id="KZ305031">
    <property type="protein sequence ID" value="PIA47274.1"/>
    <property type="molecule type" value="Genomic_DNA"/>
</dbReference>
<dbReference type="PROSITE" id="PS50056">
    <property type="entry name" value="TYR_PHOSPHATASE_2"/>
    <property type="match status" value="1"/>
</dbReference>
<dbReference type="EC" id="3.1.3.48" evidence="2"/>
<dbReference type="PROSITE" id="PS00383">
    <property type="entry name" value="TYR_PHOSPHATASE_1"/>
    <property type="match status" value="1"/>
</dbReference>
<keyword evidence="3" id="KW-0963">Cytoplasm</keyword>
<dbReference type="InterPro" id="IPR000387">
    <property type="entry name" value="Tyr_Pase_dom"/>
</dbReference>
<keyword evidence="4" id="KW-0597">Phosphoprotein</keyword>
<dbReference type="FunFam" id="3.90.190.10:FF:000045">
    <property type="entry name" value="Tyrosine-protein phosphatase non-receptor type 12"/>
    <property type="match status" value="1"/>
</dbReference>
<evidence type="ECO:0000256" key="3">
    <source>
        <dbReference type="ARBA" id="ARBA00022490"/>
    </source>
</evidence>
<dbReference type="OrthoDB" id="10253954at2759"/>
<evidence type="ECO:0000256" key="2">
    <source>
        <dbReference type="ARBA" id="ARBA00013064"/>
    </source>
</evidence>
<evidence type="ECO:0000256" key="7">
    <source>
        <dbReference type="SAM" id="MobiDB-lite"/>
    </source>
</evidence>
<evidence type="ECO:0000256" key="4">
    <source>
        <dbReference type="ARBA" id="ARBA00022553"/>
    </source>
</evidence>
<organism evidence="10 11">
    <name type="scientific">Aquilegia coerulea</name>
    <name type="common">Rocky mountain columbine</name>
    <dbReference type="NCBI Taxonomy" id="218851"/>
    <lineage>
        <taxon>Eukaryota</taxon>
        <taxon>Viridiplantae</taxon>
        <taxon>Streptophyta</taxon>
        <taxon>Embryophyta</taxon>
        <taxon>Tracheophyta</taxon>
        <taxon>Spermatophyta</taxon>
        <taxon>Magnoliopsida</taxon>
        <taxon>Ranunculales</taxon>
        <taxon>Ranunculaceae</taxon>
        <taxon>Thalictroideae</taxon>
        <taxon>Aquilegia</taxon>
    </lineage>
</organism>
<evidence type="ECO:0000259" key="8">
    <source>
        <dbReference type="PROSITE" id="PS50055"/>
    </source>
</evidence>
<feature type="domain" description="Tyrosine-protein phosphatase" evidence="8">
    <location>
        <begin position="62"/>
        <end position="329"/>
    </location>
</feature>
<dbReference type="InterPro" id="IPR000242">
    <property type="entry name" value="PTP_cat"/>
</dbReference>
<accession>A0A2G5DUR5</accession>
<dbReference type="Pfam" id="PF00102">
    <property type="entry name" value="Y_phosphatase"/>
    <property type="match status" value="1"/>
</dbReference>
<feature type="compositionally biased region" description="Low complexity" evidence="7">
    <location>
        <begin position="1"/>
        <end position="22"/>
    </location>
</feature>
<evidence type="ECO:0000256" key="1">
    <source>
        <dbReference type="ARBA" id="ARBA00004496"/>
    </source>
</evidence>
<dbReference type="Proteomes" id="UP000230069">
    <property type="component" value="Unassembled WGS sequence"/>
</dbReference>
<keyword evidence="5" id="KW-0378">Hydrolase</keyword>
<dbReference type="AlphaFoldDB" id="A0A2G5DUR5"/>
<dbReference type="GO" id="GO:0004725">
    <property type="term" value="F:protein tyrosine phosphatase activity"/>
    <property type="evidence" value="ECO:0007669"/>
    <property type="project" value="UniProtKB-EC"/>
</dbReference>
<dbReference type="InterPro" id="IPR016130">
    <property type="entry name" value="Tyr_Pase_AS"/>
</dbReference>
<dbReference type="PANTHER" id="PTHR19134:SF449">
    <property type="entry name" value="TYROSINE-PROTEIN PHOSPHATASE 1"/>
    <property type="match status" value="1"/>
</dbReference>
<dbReference type="PANTHER" id="PTHR19134">
    <property type="entry name" value="RECEPTOR-TYPE TYROSINE-PROTEIN PHOSPHATASE"/>
    <property type="match status" value="1"/>
</dbReference>
<reference evidence="10 11" key="1">
    <citation type="submission" date="2017-09" db="EMBL/GenBank/DDBJ databases">
        <title>WGS assembly of Aquilegia coerulea Goldsmith.</title>
        <authorList>
            <person name="Hodges S."/>
            <person name="Kramer E."/>
            <person name="Nordborg M."/>
            <person name="Tomkins J."/>
            <person name="Borevitz J."/>
            <person name="Derieg N."/>
            <person name="Yan J."/>
            <person name="Mihaltcheva S."/>
            <person name="Hayes R.D."/>
            <person name="Rokhsar D."/>
        </authorList>
    </citation>
    <scope>NUCLEOTIDE SEQUENCE [LARGE SCALE GENOMIC DNA]</scope>
    <source>
        <strain evidence="11">cv. Goldsmith</strain>
    </source>
</reference>
<dbReference type="InterPro" id="IPR003595">
    <property type="entry name" value="Tyr_Pase_cat"/>
</dbReference>
<dbReference type="SMART" id="SM00404">
    <property type="entry name" value="PTPc_motif"/>
    <property type="match status" value="1"/>
</dbReference>
<dbReference type="InParanoid" id="A0A2G5DUR5"/>
<evidence type="ECO:0000259" key="9">
    <source>
        <dbReference type="PROSITE" id="PS50056"/>
    </source>
</evidence>
<comment type="subcellular location">
    <subcellularLocation>
        <location evidence="1">Cytoplasm</location>
    </subcellularLocation>
</comment>
<dbReference type="SUPFAM" id="SSF52799">
    <property type="entry name" value="(Phosphotyrosine protein) phosphatases II"/>
    <property type="match status" value="1"/>
</dbReference>
<dbReference type="SMART" id="SM00194">
    <property type="entry name" value="PTPc"/>
    <property type="match status" value="1"/>
</dbReference>
<protein>
    <recommendedName>
        <fullName evidence="2">protein-tyrosine-phosphatase</fullName>
        <ecNumber evidence="2">3.1.3.48</ecNumber>
    </recommendedName>
</protein>
<dbReference type="PROSITE" id="PS50055">
    <property type="entry name" value="TYR_PHOSPHATASE_PTP"/>
    <property type="match status" value="1"/>
</dbReference>
<dbReference type="Gene3D" id="3.90.190.10">
    <property type="entry name" value="Protein tyrosine phosphatase superfamily"/>
    <property type="match status" value="1"/>
</dbReference>
<gene>
    <name evidence="10" type="ORF">AQUCO_01400150v1</name>
</gene>
<dbReference type="FunCoup" id="A0A2G5DUR5">
    <property type="interactions" value="2917"/>
</dbReference>
<name>A0A2G5DUR5_AQUCA</name>
<dbReference type="GO" id="GO:0005737">
    <property type="term" value="C:cytoplasm"/>
    <property type="evidence" value="ECO:0007669"/>
    <property type="project" value="UniProtKB-SubCell"/>
</dbReference>
<keyword evidence="6" id="KW-0904">Protein phosphatase</keyword>
<dbReference type="CDD" id="cd17658">
    <property type="entry name" value="PTPc_plant_PTP1"/>
    <property type="match status" value="1"/>
</dbReference>
<dbReference type="STRING" id="218851.A0A2G5DUR5"/>